<comment type="caution">
    <text evidence="1">The sequence shown here is derived from an EMBL/GenBank/DDBJ whole genome shotgun (WGS) entry which is preliminary data.</text>
</comment>
<dbReference type="EMBL" id="CM042012">
    <property type="protein sequence ID" value="KAI3752392.1"/>
    <property type="molecule type" value="Genomic_DNA"/>
</dbReference>
<evidence type="ECO:0000313" key="1">
    <source>
        <dbReference type="EMBL" id="KAI3752392.1"/>
    </source>
</evidence>
<evidence type="ECO:0000313" key="2">
    <source>
        <dbReference type="Proteomes" id="UP001055811"/>
    </source>
</evidence>
<reference evidence="2" key="1">
    <citation type="journal article" date="2022" name="Mol. Ecol. Resour.">
        <title>The genomes of chicory, endive, great burdock and yacon provide insights into Asteraceae palaeo-polyploidization history and plant inulin production.</title>
        <authorList>
            <person name="Fan W."/>
            <person name="Wang S."/>
            <person name="Wang H."/>
            <person name="Wang A."/>
            <person name="Jiang F."/>
            <person name="Liu H."/>
            <person name="Zhao H."/>
            <person name="Xu D."/>
            <person name="Zhang Y."/>
        </authorList>
    </citation>
    <scope>NUCLEOTIDE SEQUENCE [LARGE SCALE GENOMIC DNA]</scope>
    <source>
        <strain evidence="2">cv. Punajuju</strain>
    </source>
</reference>
<name>A0ACB9E0S9_CICIN</name>
<sequence>MSWKEGEGLGSSRSGIADPIMGGNVKNDNLGVGASQSDPLGIQGRKVKVSGTDACLQVWAGPLSGTRFAIVLWNRCSEAGTINVSWDSLGLQSSVSVSVRDLWKLSVL</sequence>
<organism evidence="1 2">
    <name type="scientific">Cichorium intybus</name>
    <name type="common">Chicory</name>
    <dbReference type="NCBI Taxonomy" id="13427"/>
    <lineage>
        <taxon>Eukaryota</taxon>
        <taxon>Viridiplantae</taxon>
        <taxon>Streptophyta</taxon>
        <taxon>Embryophyta</taxon>
        <taxon>Tracheophyta</taxon>
        <taxon>Spermatophyta</taxon>
        <taxon>Magnoliopsida</taxon>
        <taxon>eudicotyledons</taxon>
        <taxon>Gunneridae</taxon>
        <taxon>Pentapetalae</taxon>
        <taxon>asterids</taxon>
        <taxon>campanulids</taxon>
        <taxon>Asterales</taxon>
        <taxon>Asteraceae</taxon>
        <taxon>Cichorioideae</taxon>
        <taxon>Cichorieae</taxon>
        <taxon>Cichoriinae</taxon>
        <taxon>Cichorium</taxon>
    </lineage>
</organism>
<reference evidence="1 2" key="2">
    <citation type="journal article" date="2022" name="Mol. Ecol. Resour.">
        <title>The genomes of chicory, endive, great burdock and yacon provide insights into Asteraceae paleo-polyploidization history and plant inulin production.</title>
        <authorList>
            <person name="Fan W."/>
            <person name="Wang S."/>
            <person name="Wang H."/>
            <person name="Wang A."/>
            <person name="Jiang F."/>
            <person name="Liu H."/>
            <person name="Zhao H."/>
            <person name="Xu D."/>
            <person name="Zhang Y."/>
        </authorList>
    </citation>
    <scope>NUCLEOTIDE SEQUENCE [LARGE SCALE GENOMIC DNA]</scope>
    <source>
        <strain evidence="2">cv. Punajuju</strain>
        <tissue evidence="1">Leaves</tissue>
    </source>
</reference>
<dbReference type="Proteomes" id="UP001055811">
    <property type="component" value="Linkage Group LG04"/>
</dbReference>
<protein>
    <submittedName>
        <fullName evidence="1">Uncharacterized protein</fullName>
    </submittedName>
</protein>
<keyword evidence="2" id="KW-1185">Reference proteome</keyword>
<proteinExistence type="predicted"/>
<accession>A0ACB9E0S9</accession>
<gene>
    <name evidence="1" type="ORF">L2E82_24410</name>
</gene>